<name>A0AAJ8BQZ7_ASPNG</name>
<dbReference type="AlphaFoldDB" id="A0AAJ8BQZ7"/>
<reference evidence="1" key="1">
    <citation type="submission" date="2025-02" db="EMBL/GenBank/DDBJ databases">
        <authorList>
            <consortium name="NCBI Genome Project"/>
        </authorList>
    </citation>
    <scope>NUCLEOTIDE SEQUENCE</scope>
</reference>
<dbReference type="GeneID" id="84591033"/>
<reference evidence="1" key="2">
    <citation type="submission" date="2025-08" db="UniProtKB">
        <authorList>
            <consortium name="RefSeq"/>
        </authorList>
    </citation>
    <scope>IDENTIFICATION</scope>
</reference>
<dbReference type="RefSeq" id="XP_059600675.1">
    <property type="nucleotide sequence ID" value="XM_059747730.1"/>
</dbReference>
<protein>
    <submittedName>
        <fullName evidence="1">Uncharacterized protein</fullName>
    </submittedName>
</protein>
<dbReference type="KEGG" id="ang:An04g08770"/>
<proteinExistence type="predicted"/>
<organism evidence="1">
    <name type="scientific">Aspergillus niger</name>
    <dbReference type="NCBI Taxonomy" id="5061"/>
    <lineage>
        <taxon>Eukaryota</taxon>
        <taxon>Fungi</taxon>
        <taxon>Dikarya</taxon>
        <taxon>Ascomycota</taxon>
        <taxon>Pezizomycotina</taxon>
        <taxon>Eurotiomycetes</taxon>
        <taxon>Eurotiomycetidae</taxon>
        <taxon>Eurotiales</taxon>
        <taxon>Aspergillaceae</taxon>
        <taxon>Aspergillus</taxon>
        <taxon>Aspergillus subgen. Circumdati</taxon>
    </lineage>
</organism>
<dbReference type="VEuPathDB" id="FungiDB:An04g08770"/>
<evidence type="ECO:0000313" key="1">
    <source>
        <dbReference type="RefSeq" id="XP_059600675.1"/>
    </source>
</evidence>
<sequence length="166" mass="19872">MYFTFSVINSFRHGLAGGVICIEPCPLSAHYRMPHEQPSFSPVPKIPVAWWVNLKERFAQSLNIHDQNDMALPRQLSSSNLYHNKSWPKSLTILTVYNEWQFNVLRQACPSDLMEVRWRWWPSRPRFLRGYTWDCSKTFLMYNDESMLSSIIRVRQYHIYPHRSYQ</sequence>
<accession>A0AAJ8BQZ7</accession>
<gene>
    <name evidence="1" type="ORF">An04g08770</name>
</gene>